<protein>
    <submittedName>
        <fullName evidence="2">Clavaminate synthase-like protein</fullName>
    </submittedName>
</protein>
<proteinExistence type="predicted"/>
<dbReference type="FunFam" id="2.60.120.650:FF:000046">
    <property type="entry name" value="JmjC domain-containing protein D"/>
    <property type="match status" value="1"/>
</dbReference>
<evidence type="ECO:0000313" key="3">
    <source>
        <dbReference type="Proteomes" id="UP000799441"/>
    </source>
</evidence>
<dbReference type="SMART" id="SM00558">
    <property type="entry name" value="JmjC"/>
    <property type="match status" value="1"/>
</dbReference>
<dbReference type="InterPro" id="IPR041667">
    <property type="entry name" value="Cupin_8"/>
</dbReference>
<dbReference type="Pfam" id="PF13621">
    <property type="entry name" value="Cupin_8"/>
    <property type="match status" value="1"/>
</dbReference>
<dbReference type="Proteomes" id="UP000799441">
    <property type="component" value="Unassembled WGS sequence"/>
</dbReference>
<dbReference type="AlphaFoldDB" id="A0A9P4QJA0"/>
<feature type="domain" description="JmjC" evidence="1">
    <location>
        <begin position="228"/>
        <end position="438"/>
    </location>
</feature>
<dbReference type="Gene3D" id="2.60.120.650">
    <property type="entry name" value="Cupin"/>
    <property type="match status" value="1"/>
</dbReference>
<sequence length="438" mass="50033">MHLQHLAEELEQCIIHTLQQNIDDSDEIFKCGKAPLAIIQQRPNEVLQLAHSKLHTWPYRDVPVCWRRLYEDASIWKAAAVLKSCPEIDIEWIDQIAHILDMATAMSGAPKRAALLTLLFELIYKHTKTSTIDAPTTFHIEIPQPLDSTRPVDRTTAPLDFEAFQSHISKTGTPLIMPDAVSDWPAYTKWCNPRYLLETTLNGRRLVPVEVGSSYTDEAWGQRVIPFSEYLHTYLLNQAPPDVGYLAQYDLFAQIPKLRNDILTPEYCFISPRAPRDPPRNASEAKALDMEPLEEPLVNAWLGPKGTKSPMHTDPYHNILCQVVGSKYIRLYSPNETSRLYPRGNDDAGVDMSNTSKVEIGHVRELYDRQELSSIRTEDGRGELSSDLADFELRFPDFKEAVYQECILGPGECLYIPLGWWHYVESLSTSFSVSFWWN</sequence>
<organism evidence="2 3">
    <name type="scientific">Polychaeton citri CBS 116435</name>
    <dbReference type="NCBI Taxonomy" id="1314669"/>
    <lineage>
        <taxon>Eukaryota</taxon>
        <taxon>Fungi</taxon>
        <taxon>Dikarya</taxon>
        <taxon>Ascomycota</taxon>
        <taxon>Pezizomycotina</taxon>
        <taxon>Dothideomycetes</taxon>
        <taxon>Dothideomycetidae</taxon>
        <taxon>Capnodiales</taxon>
        <taxon>Capnodiaceae</taxon>
        <taxon>Polychaeton</taxon>
    </lineage>
</organism>
<comment type="caution">
    <text evidence="2">The sequence shown here is derived from an EMBL/GenBank/DDBJ whole genome shotgun (WGS) entry which is preliminary data.</text>
</comment>
<evidence type="ECO:0000313" key="2">
    <source>
        <dbReference type="EMBL" id="KAF2725931.1"/>
    </source>
</evidence>
<dbReference type="InterPro" id="IPR003347">
    <property type="entry name" value="JmjC_dom"/>
</dbReference>
<dbReference type="PANTHER" id="PTHR12461">
    <property type="entry name" value="HYPOXIA-INDUCIBLE FACTOR 1 ALPHA INHIBITOR-RELATED"/>
    <property type="match status" value="1"/>
</dbReference>
<dbReference type="EMBL" id="MU003766">
    <property type="protein sequence ID" value="KAF2725931.1"/>
    <property type="molecule type" value="Genomic_DNA"/>
</dbReference>
<gene>
    <name evidence="2" type="ORF">K431DRAFT_238222</name>
</gene>
<keyword evidence="3" id="KW-1185">Reference proteome</keyword>
<name>A0A9P4QJA0_9PEZI</name>
<evidence type="ECO:0000259" key="1">
    <source>
        <dbReference type="PROSITE" id="PS51184"/>
    </source>
</evidence>
<reference evidence="2" key="1">
    <citation type="journal article" date="2020" name="Stud. Mycol.">
        <title>101 Dothideomycetes genomes: a test case for predicting lifestyles and emergence of pathogens.</title>
        <authorList>
            <person name="Haridas S."/>
            <person name="Albert R."/>
            <person name="Binder M."/>
            <person name="Bloem J."/>
            <person name="Labutti K."/>
            <person name="Salamov A."/>
            <person name="Andreopoulos B."/>
            <person name="Baker S."/>
            <person name="Barry K."/>
            <person name="Bills G."/>
            <person name="Bluhm B."/>
            <person name="Cannon C."/>
            <person name="Castanera R."/>
            <person name="Culley D."/>
            <person name="Daum C."/>
            <person name="Ezra D."/>
            <person name="Gonzalez J."/>
            <person name="Henrissat B."/>
            <person name="Kuo A."/>
            <person name="Liang C."/>
            <person name="Lipzen A."/>
            <person name="Lutzoni F."/>
            <person name="Magnuson J."/>
            <person name="Mondo S."/>
            <person name="Nolan M."/>
            <person name="Ohm R."/>
            <person name="Pangilinan J."/>
            <person name="Park H.-J."/>
            <person name="Ramirez L."/>
            <person name="Alfaro M."/>
            <person name="Sun H."/>
            <person name="Tritt A."/>
            <person name="Yoshinaga Y."/>
            <person name="Zwiers L.-H."/>
            <person name="Turgeon B."/>
            <person name="Goodwin S."/>
            <person name="Spatafora J."/>
            <person name="Crous P."/>
            <person name="Grigoriev I."/>
        </authorList>
    </citation>
    <scope>NUCLEOTIDE SEQUENCE</scope>
    <source>
        <strain evidence="2">CBS 116435</strain>
    </source>
</reference>
<accession>A0A9P4QJA0</accession>
<dbReference type="SUPFAM" id="SSF51197">
    <property type="entry name" value="Clavaminate synthase-like"/>
    <property type="match status" value="1"/>
</dbReference>
<dbReference type="OrthoDB" id="47172at2759"/>
<dbReference type="PANTHER" id="PTHR12461:SF101">
    <property type="entry name" value="TRNA WYBUTOSINE-SYNTHESIZING PROTEIN 4"/>
    <property type="match status" value="1"/>
</dbReference>
<dbReference type="PROSITE" id="PS51184">
    <property type="entry name" value="JMJC"/>
    <property type="match status" value="1"/>
</dbReference>